<dbReference type="GeneID" id="96904482"/>
<dbReference type="Proteomes" id="UP000001640">
    <property type="component" value="Chromosome 6"/>
</dbReference>
<evidence type="ECO:0000313" key="3">
    <source>
        <dbReference type="Proteomes" id="UP000001640"/>
    </source>
</evidence>
<reference evidence="2 3" key="1">
    <citation type="journal article" date="2011" name="Proc. Natl. Acad. Sci. U.S.A.">
        <title>Evolutionary erosion of yeast sex chromosomes by mating-type switching accidents.</title>
        <authorList>
            <person name="Gordon J.L."/>
            <person name="Armisen D."/>
            <person name="Proux-Wera E."/>
            <person name="Oheigeartaigh S.S."/>
            <person name="Byrne K.P."/>
            <person name="Wolfe K.H."/>
        </authorList>
    </citation>
    <scope>NUCLEOTIDE SEQUENCE [LARGE SCALE GENOMIC DNA]</scope>
    <source>
        <strain evidence="3">ATCC 76901 / BCRC 22586 / CBS 4309 / NBRC 1992 / NRRL Y-12630</strain>
    </source>
</reference>
<dbReference type="InParanoid" id="G0VH63"/>
<dbReference type="KEGG" id="ncs:NCAS_0F03520"/>
<evidence type="ECO:0000313" key="2">
    <source>
        <dbReference type="EMBL" id="CCC70836.1"/>
    </source>
</evidence>
<dbReference type="HOGENOM" id="CLU_2655068_0_0_1"/>
<gene>
    <name evidence="2" type="primary">NCAS0F03520</name>
    <name evidence="2" type="ordered locus">NCAS_0F03520</name>
</gene>
<dbReference type="EMBL" id="HE576757">
    <property type="protein sequence ID" value="CCC70836.1"/>
    <property type="molecule type" value="Genomic_DNA"/>
</dbReference>
<protein>
    <submittedName>
        <fullName evidence="2">Uncharacterized protein</fullName>
    </submittedName>
</protein>
<name>G0VH63_NAUCA</name>
<accession>G0VH63</accession>
<keyword evidence="3" id="KW-1185">Reference proteome</keyword>
<reference key="2">
    <citation type="submission" date="2011-08" db="EMBL/GenBank/DDBJ databases">
        <title>Genome sequence of Naumovozyma castellii.</title>
        <authorList>
            <person name="Gordon J.L."/>
            <person name="Armisen D."/>
            <person name="Proux-Wera E."/>
            <person name="OhEigeartaigh S.S."/>
            <person name="Byrne K.P."/>
            <person name="Wolfe K.H."/>
        </authorList>
    </citation>
    <scope>NUCLEOTIDE SEQUENCE</scope>
    <source>
        <strain>Type strain:CBS 4309</strain>
    </source>
</reference>
<proteinExistence type="predicted"/>
<feature type="region of interest" description="Disordered" evidence="1">
    <location>
        <begin position="48"/>
        <end position="76"/>
    </location>
</feature>
<sequence length="76" mass="8777">MEYFKNTMSNIFNKLKHIFETESTTHTDNRHVQKQTKPDVVTRYDLLHGRNGAKSNLRSKSKSKGGKHHPISARVV</sequence>
<evidence type="ECO:0000256" key="1">
    <source>
        <dbReference type="SAM" id="MobiDB-lite"/>
    </source>
</evidence>
<dbReference type="RefSeq" id="XP_003677189.1">
    <property type="nucleotide sequence ID" value="XM_003677141.1"/>
</dbReference>
<feature type="compositionally biased region" description="Basic residues" evidence="1">
    <location>
        <begin position="57"/>
        <end position="76"/>
    </location>
</feature>
<dbReference type="AlphaFoldDB" id="G0VH63"/>
<organism evidence="2 3">
    <name type="scientific">Naumovozyma castellii</name>
    <name type="common">Yeast</name>
    <name type="synonym">Saccharomyces castellii</name>
    <dbReference type="NCBI Taxonomy" id="27288"/>
    <lineage>
        <taxon>Eukaryota</taxon>
        <taxon>Fungi</taxon>
        <taxon>Dikarya</taxon>
        <taxon>Ascomycota</taxon>
        <taxon>Saccharomycotina</taxon>
        <taxon>Saccharomycetes</taxon>
        <taxon>Saccharomycetales</taxon>
        <taxon>Saccharomycetaceae</taxon>
        <taxon>Naumovozyma</taxon>
    </lineage>
</organism>